<dbReference type="Proteomes" id="UP000521943">
    <property type="component" value="Unassembled WGS sequence"/>
</dbReference>
<evidence type="ECO:0000313" key="2">
    <source>
        <dbReference type="Proteomes" id="UP000521943"/>
    </source>
</evidence>
<proteinExistence type="predicted"/>
<evidence type="ECO:0008006" key="3">
    <source>
        <dbReference type="Google" id="ProtNLM"/>
    </source>
</evidence>
<evidence type="ECO:0000313" key="1">
    <source>
        <dbReference type="EMBL" id="KAF6755683.1"/>
    </source>
</evidence>
<dbReference type="Gene3D" id="3.30.710.10">
    <property type="entry name" value="Potassium Channel Kv1.1, Chain A"/>
    <property type="match status" value="1"/>
</dbReference>
<name>A0A8H6HYQ4_9AGAR</name>
<gene>
    <name evidence="1" type="ORF">DFP72DRAFT_1169508</name>
</gene>
<protein>
    <recommendedName>
        <fullName evidence="3">BTB domain-containing protein</fullName>
    </recommendedName>
</protein>
<dbReference type="AlphaFoldDB" id="A0A8H6HYQ4"/>
<organism evidence="1 2">
    <name type="scientific">Ephemerocybe angulata</name>
    <dbReference type="NCBI Taxonomy" id="980116"/>
    <lineage>
        <taxon>Eukaryota</taxon>
        <taxon>Fungi</taxon>
        <taxon>Dikarya</taxon>
        <taxon>Basidiomycota</taxon>
        <taxon>Agaricomycotina</taxon>
        <taxon>Agaricomycetes</taxon>
        <taxon>Agaricomycetidae</taxon>
        <taxon>Agaricales</taxon>
        <taxon>Agaricineae</taxon>
        <taxon>Psathyrellaceae</taxon>
        <taxon>Ephemerocybe</taxon>
    </lineage>
</organism>
<keyword evidence="2" id="KW-1185">Reference proteome</keyword>
<accession>A0A8H6HYQ4</accession>
<dbReference type="InterPro" id="IPR011333">
    <property type="entry name" value="SKP1/BTB/POZ_sf"/>
</dbReference>
<comment type="caution">
    <text evidence="1">The sequence shown here is derived from an EMBL/GenBank/DDBJ whole genome shotgun (WGS) entry which is preliminary data.</text>
</comment>
<dbReference type="OrthoDB" id="2593747at2759"/>
<reference evidence="1 2" key="1">
    <citation type="submission" date="2020-07" db="EMBL/GenBank/DDBJ databases">
        <title>Comparative genomics of pyrophilous fungi reveals a link between fire events and developmental genes.</title>
        <authorList>
            <consortium name="DOE Joint Genome Institute"/>
            <person name="Steindorff A.S."/>
            <person name="Carver A."/>
            <person name="Calhoun S."/>
            <person name="Stillman K."/>
            <person name="Liu H."/>
            <person name="Lipzen A."/>
            <person name="Pangilinan J."/>
            <person name="Labutti K."/>
            <person name="Bruns T.D."/>
            <person name="Grigoriev I.V."/>
        </authorList>
    </citation>
    <scope>NUCLEOTIDE SEQUENCE [LARGE SCALE GENOMIC DNA]</scope>
    <source>
        <strain evidence="1 2">CBS 144469</strain>
    </source>
</reference>
<sequence>MSTRSADFYWETIVFKVEDTLFRVPRHGLESASDVFADMSRLPTGVGGQTVVEGQSDDNSIVLEGYTGSEFRSLLKILYPSATKVDSVWGDPSLSTTITLCKVEWIDVLKLSTAGEMDAVRATAIAELLGENMLTPVEMVVLAREYRVLKFLEEGLCSLVTQQPGYRTPLETLGANLGWESAARVVWIQQQLELADQIASGEAIEFTPSSIQCMSCSNNVMQLDRDDDDDDNNNHNVCMNCPETLQKDERLYAVGLPFRGSTDGEEFIVPLSGILCSYRGVGPSCPSTEIENAESKTCVSCKAIILRSDQVLITEIIGRVSRVPESQEPEPVDAWGYISRFFKEEVDSLRPIPRTP</sequence>
<dbReference type="EMBL" id="JACGCI010000029">
    <property type="protein sequence ID" value="KAF6755683.1"/>
    <property type="molecule type" value="Genomic_DNA"/>
</dbReference>